<feature type="region of interest" description="Disordered" evidence="1">
    <location>
        <begin position="628"/>
        <end position="655"/>
    </location>
</feature>
<feature type="transmembrane region" description="Helical" evidence="2">
    <location>
        <begin position="299"/>
        <end position="319"/>
    </location>
</feature>
<feature type="transmembrane region" description="Helical" evidence="2">
    <location>
        <begin position="428"/>
        <end position="450"/>
    </location>
</feature>
<feature type="compositionally biased region" description="Pro residues" evidence="1">
    <location>
        <begin position="110"/>
        <end position="121"/>
    </location>
</feature>
<feature type="compositionally biased region" description="Low complexity" evidence="1">
    <location>
        <begin position="51"/>
        <end position="61"/>
    </location>
</feature>
<feature type="transmembrane region" description="Helical" evidence="2">
    <location>
        <begin position="339"/>
        <end position="362"/>
    </location>
</feature>
<feature type="transmembrane region" description="Helical" evidence="2">
    <location>
        <begin position="462"/>
        <end position="483"/>
    </location>
</feature>
<dbReference type="AlphaFoldDB" id="A0A9X3P8H4"/>
<feature type="transmembrane region" description="Helical" evidence="2">
    <location>
        <begin position="523"/>
        <end position="542"/>
    </location>
</feature>
<organism evidence="3 4">
    <name type="scientific">Glycomyces luteolus</name>
    <dbReference type="NCBI Taxonomy" id="2670330"/>
    <lineage>
        <taxon>Bacteria</taxon>
        <taxon>Bacillati</taxon>
        <taxon>Actinomycetota</taxon>
        <taxon>Actinomycetes</taxon>
        <taxon>Glycomycetales</taxon>
        <taxon>Glycomycetaceae</taxon>
        <taxon>Glycomyces</taxon>
    </lineage>
</organism>
<feature type="transmembrane region" description="Helical" evidence="2">
    <location>
        <begin position="184"/>
        <end position="201"/>
    </location>
</feature>
<evidence type="ECO:0000313" key="4">
    <source>
        <dbReference type="Proteomes" id="UP001146067"/>
    </source>
</evidence>
<keyword evidence="2" id="KW-0472">Membrane</keyword>
<sequence>MSDPADSPAPRPENAEATRDETPSDPPQDPAPAEPHGPETPMGDSRPDAEPAPAQQPSPESGTVPVQAPEPEASPDAASGTPKAEPAPAQAAASPAPSVGAQVTRAPAAVPAPPRPQPPAAPLTAAEYQRQAAYYHQQMNQQRYTPPPNPRWHRPGEIPKPAIVVLVIAVALFGGWAAFHSTGVGIGLSLTGIALLAIPLAAGDTRDLVPRLPGAILVAALWSVPAIRDAGWVVFLCTSAAFLLTPLVLARQVRFSGTAVMLLQGWLEGLAESFRWAKRGRSAGKDGNGEGNATGMRNLWVVLITAALLLVFGGLFAAADSTFADLIVRLMPEVNAGEFILRILLAAILFPMALTWAYTAVAKPSFDSVQPEGEHRTVSRFELSIPLGALNLLFVAFIAVQLRVFLGGEDYVMETAGLTFAEYARKGFWQLSFVAALSLGVIAVAAWLAPKRAKADRLAARILLGTLCALSMVVIASALYRMFTYADTYGLTRMRVWIFTVEIWLAVLFAMVIVCCWKLRATWLPRAVLASGALALLGLAAANPDALIARYNLEHDHTLDLDYLEDLSDDAVPEFASLPDEDLDCMLDDPVERDLMAWNLGHQRAAGLLEEHEEHEEHSDYCDWGDDRYMGAEEFGDPPPEDLQETEDAQETVGADDAAAPPAAAFFQVETCDALDATSTSEWFGSEVDELGLEPGASDAFLSEEPPVTAWLSCGYFNSGVTIEGQLRYTESSAAASGHIADAVDAYSGGDWLVQERSDGYCLSYGDGAERQFQYYRASGNLVFYALVTGVSRDVVSEAAADELTDQMEGLYGTFA</sequence>
<gene>
    <name evidence="3" type="ORF">O1R50_04415</name>
</gene>
<accession>A0A9X3P8H4</accession>
<feature type="region of interest" description="Disordered" evidence="1">
    <location>
        <begin position="1"/>
        <end position="122"/>
    </location>
</feature>
<protein>
    <submittedName>
        <fullName evidence="3">DUF4173 domain-containing protein</fullName>
    </submittedName>
</protein>
<feature type="compositionally biased region" description="Low complexity" evidence="1">
    <location>
        <begin position="69"/>
        <end position="109"/>
    </location>
</feature>
<feature type="transmembrane region" description="Helical" evidence="2">
    <location>
        <begin position="230"/>
        <end position="249"/>
    </location>
</feature>
<reference evidence="3" key="1">
    <citation type="submission" date="2022-12" db="EMBL/GenBank/DDBJ databases">
        <title>Gycomyces niveus sp.nov.,a novel actinomycete isolated from soil in Shouguan.</title>
        <authorList>
            <person name="Yang X."/>
        </authorList>
    </citation>
    <scope>NUCLEOTIDE SEQUENCE</scope>
    <source>
        <strain evidence="3">NEAU-A15</strain>
    </source>
</reference>
<feature type="compositionally biased region" description="Basic and acidic residues" evidence="1">
    <location>
        <begin position="13"/>
        <end position="22"/>
    </location>
</feature>
<comment type="caution">
    <text evidence="3">The sequence shown here is derived from an EMBL/GenBank/DDBJ whole genome shotgun (WGS) entry which is preliminary data.</text>
</comment>
<dbReference type="InterPro" id="IPR025291">
    <property type="entry name" value="DUF4153"/>
</dbReference>
<feature type="transmembrane region" description="Helical" evidence="2">
    <location>
        <begin position="161"/>
        <end position="178"/>
    </location>
</feature>
<dbReference type="Proteomes" id="UP001146067">
    <property type="component" value="Unassembled WGS sequence"/>
</dbReference>
<proteinExistence type="predicted"/>
<evidence type="ECO:0000313" key="3">
    <source>
        <dbReference type="EMBL" id="MDA1358853.1"/>
    </source>
</evidence>
<dbReference type="Pfam" id="PF13687">
    <property type="entry name" value="DUF4153"/>
    <property type="match status" value="1"/>
</dbReference>
<dbReference type="RefSeq" id="WP_270108668.1">
    <property type="nucleotide sequence ID" value="NZ_JAPZVP010000003.1"/>
</dbReference>
<keyword evidence="2" id="KW-1133">Transmembrane helix</keyword>
<feature type="transmembrane region" description="Helical" evidence="2">
    <location>
        <begin position="383"/>
        <end position="408"/>
    </location>
</feature>
<name>A0A9X3P8H4_9ACTN</name>
<evidence type="ECO:0000256" key="2">
    <source>
        <dbReference type="SAM" id="Phobius"/>
    </source>
</evidence>
<keyword evidence="2" id="KW-0812">Transmembrane</keyword>
<feature type="transmembrane region" description="Helical" evidence="2">
    <location>
        <begin position="495"/>
        <end position="516"/>
    </location>
</feature>
<keyword evidence="4" id="KW-1185">Reference proteome</keyword>
<dbReference type="EMBL" id="JAPZVP010000003">
    <property type="protein sequence ID" value="MDA1358853.1"/>
    <property type="molecule type" value="Genomic_DNA"/>
</dbReference>
<feature type="compositionally biased region" description="Pro residues" evidence="1">
    <location>
        <begin position="24"/>
        <end position="35"/>
    </location>
</feature>
<evidence type="ECO:0000256" key="1">
    <source>
        <dbReference type="SAM" id="MobiDB-lite"/>
    </source>
</evidence>
<feature type="compositionally biased region" description="Acidic residues" evidence="1">
    <location>
        <begin position="634"/>
        <end position="650"/>
    </location>
</feature>